<accession>A0A3E0IRF4</accession>
<sequence length="66" mass="7527">MKMFKLFVGVTVVSFVLFLIASFIANDIAIFQIVSISVLLGVLIAWTFHPIVPLTLRNRMKDHHTR</sequence>
<keyword evidence="1" id="KW-1133">Transmembrane helix</keyword>
<evidence type="ECO:0000256" key="1">
    <source>
        <dbReference type="SAM" id="Phobius"/>
    </source>
</evidence>
<dbReference type="Proteomes" id="UP000256337">
    <property type="component" value="Unassembled WGS sequence"/>
</dbReference>
<evidence type="ECO:0000313" key="5">
    <source>
        <dbReference type="Proteomes" id="UP000256562"/>
    </source>
</evidence>
<gene>
    <name evidence="3" type="ORF">DOS76_04885</name>
    <name evidence="2" type="ORF">DOS83_03125</name>
</gene>
<dbReference type="EMBL" id="QKYD01000077">
    <property type="protein sequence ID" value="REI22869.1"/>
    <property type="molecule type" value="Genomic_DNA"/>
</dbReference>
<dbReference type="Proteomes" id="UP000256562">
    <property type="component" value="Unassembled WGS sequence"/>
</dbReference>
<reference evidence="4 5" key="1">
    <citation type="journal article" date="2018" name="Vet. Microbiol.">
        <title>Characterisation of Staphylococcus felis isolated from cats using whole genome sequencing.</title>
        <authorList>
            <person name="Worthing K."/>
            <person name="Pang S."/>
            <person name="Trott D.J."/>
            <person name="Abraham S."/>
            <person name="Coombs G.W."/>
            <person name="Jordan D."/>
            <person name="McIntyre L."/>
            <person name="Davies M.R."/>
            <person name="Norris J."/>
        </authorList>
    </citation>
    <scope>NUCLEOTIDE SEQUENCE [LARGE SCALE GENOMIC DNA]</scope>
    <source>
        <strain evidence="3 4">F25</strain>
        <strain evidence="2 5">F9</strain>
    </source>
</reference>
<proteinExistence type="predicted"/>
<comment type="caution">
    <text evidence="2">The sequence shown here is derived from an EMBL/GenBank/DDBJ whole genome shotgun (WGS) entry which is preliminary data.</text>
</comment>
<keyword evidence="1" id="KW-0812">Transmembrane</keyword>
<name>A0A3E0IRF4_9STAP</name>
<feature type="transmembrane region" description="Helical" evidence="1">
    <location>
        <begin position="7"/>
        <end position="24"/>
    </location>
</feature>
<keyword evidence="1" id="KW-0472">Membrane</keyword>
<dbReference type="RefSeq" id="WP_115856591.1">
    <property type="nucleotide sequence ID" value="NZ_CAJUZR010000010.1"/>
</dbReference>
<organism evidence="2 5">
    <name type="scientific">Staphylococcus felis</name>
    <dbReference type="NCBI Taxonomy" id="46127"/>
    <lineage>
        <taxon>Bacteria</taxon>
        <taxon>Bacillati</taxon>
        <taxon>Bacillota</taxon>
        <taxon>Bacilli</taxon>
        <taxon>Bacillales</taxon>
        <taxon>Staphylococcaceae</taxon>
        <taxon>Staphylococcus</taxon>
    </lineage>
</organism>
<dbReference type="EMBL" id="QKXQ01000131">
    <property type="protein sequence ID" value="REH98798.1"/>
    <property type="molecule type" value="Genomic_DNA"/>
</dbReference>
<evidence type="ECO:0000313" key="4">
    <source>
        <dbReference type="Proteomes" id="UP000256337"/>
    </source>
</evidence>
<dbReference type="AlphaFoldDB" id="A0A3E0IRF4"/>
<protein>
    <submittedName>
        <fullName evidence="2">Uncharacterized protein</fullName>
    </submittedName>
</protein>
<evidence type="ECO:0000313" key="2">
    <source>
        <dbReference type="EMBL" id="REH98798.1"/>
    </source>
</evidence>
<feature type="transmembrane region" description="Helical" evidence="1">
    <location>
        <begin position="30"/>
        <end position="56"/>
    </location>
</feature>
<evidence type="ECO:0000313" key="3">
    <source>
        <dbReference type="EMBL" id="REI22869.1"/>
    </source>
</evidence>